<keyword evidence="3" id="KW-1185">Reference proteome</keyword>
<gene>
    <name evidence="2" type="ORF">HPB52_015716</name>
</gene>
<evidence type="ECO:0000313" key="3">
    <source>
        <dbReference type="Proteomes" id="UP000821837"/>
    </source>
</evidence>
<name>A0A9D4SR49_RHISA</name>
<sequence>MRVRTHGVELIQARMIGDTKSATLTFSGPILPKVVYYYGGELVCHPFRATVQVCKLCRVRGHRTDVCPHPDQRICRMCGMENPSPQHHCELNCASCGGPHATGDRSCTKRLKKPRAPRTSRPQAARQPRWLSTEDEEEANGKTTSMERRTTSCSRSRSRSYSKSAKRSPPTPAGGSSTPTPKFAQPRLPQKKKETPAHHHGPETSSTAMPERLKRTVEATSVGKSPRHRYKRSAGHDSDEREPKTALTTDTEDAFNSTYSG</sequence>
<feature type="compositionally biased region" description="Basic residues" evidence="1">
    <location>
        <begin position="108"/>
        <end position="118"/>
    </location>
</feature>
<feature type="compositionally biased region" description="Polar residues" evidence="1">
    <location>
        <begin position="246"/>
        <end position="261"/>
    </location>
</feature>
<evidence type="ECO:0000313" key="2">
    <source>
        <dbReference type="EMBL" id="KAH7944110.1"/>
    </source>
</evidence>
<dbReference type="AlphaFoldDB" id="A0A9D4SR49"/>
<feature type="compositionally biased region" description="Basic residues" evidence="1">
    <location>
        <begin position="156"/>
        <end position="166"/>
    </location>
</feature>
<feature type="compositionally biased region" description="Basic and acidic residues" evidence="1">
    <location>
        <begin position="191"/>
        <end position="202"/>
    </location>
</feature>
<feature type="region of interest" description="Disordered" evidence="1">
    <location>
        <begin position="103"/>
        <end position="261"/>
    </location>
</feature>
<evidence type="ECO:0000256" key="1">
    <source>
        <dbReference type="SAM" id="MobiDB-lite"/>
    </source>
</evidence>
<accession>A0A9D4SR49</accession>
<protein>
    <submittedName>
        <fullName evidence="2">Uncharacterized protein</fullName>
    </submittedName>
</protein>
<reference evidence="2" key="2">
    <citation type="submission" date="2021-09" db="EMBL/GenBank/DDBJ databases">
        <authorList>
            <person name="Jia N."/>
            <person name="Wang J."/>
            <person name="Shi W."/>
            <person name="Du L."/>
            <person name="Sun Y."/>
            <person name="Zhan W."/>
            <person name="Jiang J."/>
            <person name="Wang Q."/>
            <person name="Zhang B."/>
            <person name="Ji P."/>
            <person name="Sakyi L.B."/>
            <person name="Cui X."/>
            <person name="Yuan T."/>
            <person name="Jiang B."/>
            <person name="Yang W."/>
            <person name="Lam T.T.-Y."/>
            <person name="Chang Q."/>
            <person name="Ding S."/>
            <person name="Wang X."/>
            <person name="Zhu J."/>
            <person name="Ruan X."/>
            <person name="Zhao L."/>
            <person name="Wei J."/>
            <person name="Que T."/>
            <person name="Du C."/>
            <person name="Cheng J."/>
            <person name="Dai P."/>
            <person name="Han X."/>
            <person name="Huang E."/>
            <person name="Gao Y."/>
            <person name="Liu J."/>
            <person name="Shao H."/>
            <person name="Ye R."/>
            <person name="Li L."/>
            <person name="Wei W."/>
            <person name="Wang X."/>
            <person name="Wang C."/>
            <person name="Huo Q."/>
            <person name="Li W."/>
            <person name="Guo W."/>
            <person name="Chen H."/>
            <person name="Chen S."/>
            <person name="Zhou L."/>
            <person name="Zhou L."/>
            <person name="Ni X."/>
            <person name="Tian J."/>
            <person name="Zhou Y."/>
            <person name="Sheng Y."/>
            <person name="Liu T."/>
            <person name="Pan Y."/>
            <person name="Xia L."/>
            <person name="Li J."/>
            <person name="Zhao F."/>
            <person name="Cao W."/>
        </authorList>
    </citation>
    <scope>NUCLEOTIDE SEQUENCE</scope>
    <source>
        <strain evidence="2">Rsan-2018</strain>
        <tissue evidence="2">Larvae</tissue>
    </source>
</reference>
<organism evidence="2 3">
    <name type="scientific">Rhipicephalus sanguineus</name>
    <name type="common">Brown dog tick</name>
    <name type="synonym">Ixodes sanguineus</name>
    <dbReference type="NCBI Taxonomy" id="34632"/>
    <lineage>
        <taxon>Eukaryota</taxon>
        <taxon>Metazoa</taxon>
        <taxon>Ecdysozoa</taxon>
        <taxon>Arthropoda</taxon>
        <taxon>Chelicerata</taxon>
        <taxon>Arachnida</taxon>
        <taxon>Acari</taxon>
        <taxon>Parasitiformes</taxon>
        <taxon>Ixodida</taxon>
        <taxon>Ixodoidea</taxon>
        <taxon>Ixodidae</taxon>
        <taxon>Rhipicephalinae</taxon>
        <taxon>Rhipicephalus</taxon>
        <taxon>Rhipicephalus</taxon>
    </lineage>
</organism>
<reference evidence="2" key="1">
    <citation type="journal article" date="2020" name="Cell">
        <title>Large-Scale Comparative Analyses of Tick Genomes Elucidate Their Genetic Diversity and Vector Capacities.</title>
        <authorList>
            <consortium name="Tick Genome and Microbiome Consortium (TIGMIC)"/>
            <person name="Jia N."/>
            <person name="Wang J."/>
            <person name="Shi W."/>
            <person name="Du L."/>
            <person name="Sun Y."/>
            <person name="Zhan W."/>
            <person name="Jiang J.F."/>
            <person name="Wang Q."/>
            <person name="Zhang B."/>
            <person name="Ji P."/>
            <person name="Bell-Sakyi L."/>
            <person name="Cui X.M."/>
            <person name="Yuan T.T."/>
            <person name="Jiang B.G."/>
            <person name="Yang W.F."/>
            <person name="Lam T.T."/>
            <person name="Chang Q.C."/>
            <person name="Ding S.J."/>
            <person name="Wang X.J."/>
            <person name="Zhu J.G."/>
            <person name="Ruan X.D."/>
            <person name="Zhao L."/>
            <person name="Wei J.T."/>
            <person name="Ye R.Z."/>
            <person name="Que T.C."/>
            <person name="Du C.H."/>
            <person name="Zhou Y.H."/>
            <person name="Cheng J.X."/>
            <person name="Dai P.F."/>
            <person name="Guo W.B."/>
            <person name="Han X.H."/>
            <person name="Huang E.J."/>
            <person name="Li L.F."/>
            <person name="Wei W."/>
            <person name="Gao Y.C."/>
            <person name="Liu J.Z."/>
            <person name="Shao H.Z."/>
            <person name="Wang X."/>
            <person name="Wang C.C."/>
            <person name="Yang T.C."/>
            <person name="Huo Q.B."/>
            <person name="Li W."/>
            <person name="Chen H.Y."/>
            <person name="Chen S.E."/>
            <person name="Zhou L.G."/>
            <person name="Ni X.B."/>
            <person name="Tian J.H."/>
            <person name="Sheng Y."/>
            <person name="Liu T."/>
            <person name="Pan Y.S."/>
            <person name="Xia L.Y."/>
            <person name="Li J."/>
            <person name="Zhao F."/>
            <person name="Cao W.C."/>
        </authorList>
    </citation>
    <scope>NUCLEOTIDE SEQUENCE</scope>
    <source>
        <strain evidence="2">Rsan-2018</strain>
    </source>
</reference>
<dbReference type="Proteomes" id="UP000821837">
    <property type="component" value="Unassembled WGS sequence"/>
</dbReference>
<proteinExistence type="predicted"/>
<comment type="caution">
    <text evidence="2">The sequence shown here is derived from an EMBL/GenBank/DDBJ whole genome shotgun (WGS) entry which is preliminary data.</text>
</comment>
<dbReference type="EMBL" id="JABSTV010001253">
    <property type="protein sequence ID" value="KAH7944110.1"/>
    <property type="molecule type" value="Genomic_DNA"/>
</dbReference>
<feature type="compositionally biased region" description="Basic and acidic residues" evidence="1">
    <location>
        <begin position="234"/>
        <end position="244"/>
    </location>
</feature>